<reference evidence="3" key="1">
    <citation type="submission" date="2022-01" db="EMBL/GenBank/DDBJ databases">
        <authorList>
            <person name="Braso-Vives M."/>
        </authorList>
    </citation>
    <scope>NUCLEOTIDE SEQUENCE</scope>
</reference>
<evidence type="ECO:0000256" key="1">
    <source>
        <dbReference type="SAM" id="MobiDB-lite"/>
    </source>
</evidence>
<dbReference type="AlphaFoldDB" id="A0A8J9Z4M5"/>
<feature type="transmembrane region" description="Helical" evidence="2">
    <location>
        <begin position="89"/>
        <end position="115"/>
    </location>
</feature>
<keyword evidence="2" id="KW-0472">Membrane</keyword>
<evidence type="ECO:0000313" key="3">
    <source>
        <dbReference type="EMBL" id="CAH1246949.1"/>
    </source>
</evidence>
<feature type="transmembrane region" description="Helical" evidence="2">
    <location>
        <begin position="280"/>
        <end position="302"/>
    </location>
</feature>
<keyword evidence="4" id="KW-1185">Reference proteome</keyword>
<name>A0A8J9Z4M5_BRALA</name>
<dbReference type="OrthoDB" id="45313at2759"/>
<dbReference type="PANTHER" id="PTHR35270">
    <property type="entry name" value="FUSELESS, ISOFORM A"/>
    <property type="match status" value="1"/>
</dbReference>
<feature type="transmembrane region" description="Helical" evidence="2">
    <location>
        <begin position="249"/>
        <end position="268"/>
    </location>
</feature>
<dbReference type="InterPro" id="IPR032751">
    <property type="entry name" value="Fuseless"/>
</dbReference>
<evidence type="ECO:0000256" key="2">
    <source>
        <dbReference type="SAM" id="Phobius"/>
    </source>
</evidence>
<dbReference type="Proteomes" id="UP000838412">
    <property type="component" value="Chromosome 15"/>
</dbReference>
<dbReference type="Pfam" id="PF15993">
    <property type="entry name" value="Fuseless"/>
    <property type="match status" value="1"/>
</dbReference>
<feature type="transmembrane region" description="Helical" evidence="2">
    <location>
        <begin position="322"/>
        <end position="339"/>
    </location>
</feature>
<proteinExistence type="predicted"/>
<evidence type="ECO:0000313" key="4">
    <source>
        <dbReference type="Proteomes" id="UP000838412"/>
    </source>
</evidence>
<keyword evidence="2" id="KW-1133">Transmembrane helix</keyword>
<feature type="region of interest" description="Disordered" evidence="1">
    <location>
        <begin position="1"/>
        <end position="41"/>
    </location>
</feature>
<feature type="transmembrane region" description="Helical" evidence="2">
    <location>
        <begin position="47"/>
        <end position="69"/>
    </location>
</feature>
<sequence>MSTPSEFKSHPFPASNGHVAASTTTPVQSLMRERKNNERSSQSTRDVLLRCLDAIINGVVIAPLVVSYFRGTWNLINTYLLPENFGLSATVSLVIGLAITLPINLSQGGLGSLFAERRVLFNIVYRLYIYIYGFAVVNQFRGAWYLLDHLTGVNTLSAGLCVGGSLLVFVPLRAVNNIAGSPMITNVDTLEQPFRVTTRFVVKPGKTWRFVGDVVLTVVVIISTVILTWRGAWQLLDFFIFPSDLTRSTWTSLGIGYAVYITLLVLESPTSCFVGRIKSFYVGMGVEMVFSFVSGMGSVTVWRGLWLMYDVYVLPDRPVTSFWVTHGVGIGGLFVMLAGRSALVTGCGVDGSGVRLGRYLEQVQKLISKEHSSPGSASPENVQFQETRL</sequence>
<protein>
    <submittedName>
        <fullName evidence="3">Hypp7799 protein</fullName>
    </submittedName>
</protein>
<organism evidence="3 4">
    <name type="scientific">Branchiostoma lanceolatum</name>
    <name type="common">Common lancelet</name>
    <name type="synonym">Amphioxus lanceolatum</name>
    <dbReference type="NCBI Taxonomy" id="7740"/>
    <lineage>
        <taxon>Eukaryota</taxon>
        <taxon>Metazoa</taxon>
        <taxon>Chordata</taxon>
        <taxon>Cephalochordata</taxon>
        <taxon>Leptocardii</taxon>
        <taxon>Amphioxiformes</taxon>
        <taxon>Branchiostomatidae</taxon>
        <taxon>Branchiostoma</taxon>
    </lineage>
</organism>
<feature type="transmembrane region" description="Helical" evidence="2">
    <location>
        <begin position="210"/>
        <end position="229"/>
    </location>
</feature>
<gene>
    <name evidence="3" type="primary">Hypp7799</name>
    <name evidence="3" type="ORF">BLAG_LOCUS8785</name>
</gene>
<keyword evidence="2" id="KW-0812">Transmembrane</keyword>
<feature type="transmembrane region" description="Helical" evidence="2">
    <location>
        <begin position="153"/>
        <end position="175"/>
    </location>
</feature>
<accession>A0A8J9Z4M5</accession>
<feature type="region of interest" description="Disordered" evidence="1">
    <location>
        <begin position="370"/>
        <end position="389"/>
    </location>
</feature>
<feature type="transmembrane region" description="Helical" evidence="2">
    <location>
        <begin position="127"/>
        <end position="147"/>
    </location>
</feature>
<feature type="compositionally biased region" description="Polar residues" evidence="1">
    <location>
        <begin position="373"/>
        <end position="389"/>
    </location>
</feature>
<dbReference type="EMBL" id="OV696700">
    <property type="protein sequence ID" value="CAH1246949.1"/>
    <property type="molecule type" value="Genomic_DNA"/>
</dbReference>
<dbReference type="PANTHER" id="PTHR35270:SF2">
    <property type="entry name" value="FUSELESS, ISOFORM A"/>
    <property type="match status" value="1"/>
</dbReference>